<sequence>MKSVSRNIQCQINKVSWCLKQNEPFSLPFKNNFDNENYTTLKLVYEDAARIYSRHCLNYCAAKATISSEKGV</sequence>
<reference evidence="1 2" key="1">
    <citation type="journal article" date="2018" name="Sci. Rep.">
        <title>Genomic signatures of local adaptation to the degree of environmental predictability in rotifers.</title>
        <authorList>
            <person name="Franch-Gras L."/>
            <person name="Hahn C."/>
            <person name="Garcia-Roger E.M."/>
            <person name="Carmona M.J."/>
            <person name="Serra M."/>
            <person name="Gomez A."/>
        </authorList>
    </citation>
    <scope>NUCLEOTIDE SEQUENCE [LARGE SCALE GENOMIC DNA]</scope>
    <source>
        <strain evidence="1">HYR1</strain>
    </source>
</reference>
<evidence type="ECO:0000313" key="1">
    <source>
        <dbReference type="EMBL" id="RNA38482.1"/>
    </source>
</evidence>
<protein>
    <submittedName>
        <fullName evidence="1">Uncharacterized protein</fullName>
    </submittedName>
</protein>
<name>A0A3M7SS18_BRAPC</name>
<dbReference type="Proteomes" id="UP000276133">
    <property type="component" value="Unassembled WGS sequence"/>
</dbReference>
<evidence type="ECO:0000313" key="2">
    <source>
        <dbReference type="Proteomes" id="UP000276133"/>
    </source>
</evidence>
<dbReference type="OrthoDB" id="10518556at2759"/>
<proteinExistence type="predicted"/>
<gene>
    <name evidence="1" type="ORF">BpHYR1_048894</name>
</gene>
<dbReference type="AlphaFoldDB" id="A0A3M7SS18"/>
<comment type="caution">
    <text evidence="1">The sequence shown here is derived from an EMBL/GenBank/DDBJ whole genome shotgun (WGS) entry which is preliminary data.</text>
</comment>
<keyword evidence="2" id="KW-1185">Reference proteome</keyword>
<dbReference type="EMBL" id="REGN01000865">
    <property type="protein sequence ID" value="RNA38482.1"/>
    <property type="molecule type" value="Genomic_DNA"/>
</dbReference>
<organism evidence="1 2">
    <name type="scientific">Brachionus plicatilis</name>
    <name type="common">Marine rotifer</name>
    <name type="synonym">Brachionus muelleri</name>
    <dbReference type="NCBI Taxonomy" id="10195"/>
    <lineage>
        <taxon>Eukaryota</taxon>
        <taxon>Metazoa</taxon>
        <taxon>Spiralia</taxon>
        <taxon>Gnathifera</taxon>
        <taxon>Rotifera</taxon>
        <taxon>Eurotatoria</taxon>
        <taxon>Monogononta</taxon>
        <taxon>Pseudotrocha</taxon>
        <taxon>Ploima</taxon>
        <taxon>Brachionidae</taxon>
        <taxon>Brachionus</taxon>
    </lineage>
</organism>
<accession>A0A3M7SS18</accession>